<dbReference type="AlphaFoldDB" id="A0AAP3SVB3"/>
<feature type="transmembrane region" description="Helical" evidence="1">
    <location>
        <begin position="218"/>
        <end position="243"/>
    </location>
</feature>
<proteinExistence type="predicted"/>
<dbReference type="EMBL" id="JAQNWR010000020">
    <property type="protein sequence ID" value="MDC2410617.1"/>
    <property type="molecule type" value="Genomic_DNA"/>
</dbReference>
<feature type="transmembrane region" description="Helical" evidence="1">
    <location>
        <begin position="151"/>
        <end position="171"/>
    </location>
</feature>
<feature type="transmembrane region" description="Helical" evidence="1">
    <location>
        <begin position="70"/>
        <end position="91"/>
    </location>
</feature>
<dbReference type="PANTHER" id="PTHR37312">
    <property type="entry name" value="MEMBRANE-BOUND ACYLTRANSFERASE YKRP-RELATED"/>
    <property type="match status" value="1"/>
</dbReference>
<comment type="caution">
    <text evidence="3">The sequence shown here is derived from an EMBL/GenBank/DDBJ whole genome shotgun (WGS) entry which is preliminary data.</text>
</comment>
<keyword evidence="1" id="KW-0472">Membrane</keyword>
<sequence>MRDLTIDISKCLGIFLVVLGHCLHNDSAAHDVIYLFHMPLFFFLSGFFFREQDLLLFFRNKTKRLLYPFVFYYVFAKIWVIIHCIIVQRQLPTFDLDFFLSVGPIWFLISLWEIILLMNIVFRIKQDWVKSIIIIMFFTLGYYLSKENLSLPFFLTQSLIMLSFFYIGFIFRNKYFYKERSLYNLMTTGYFLRYIVVLVAFVWLLFLPHDRLDVYGMIFPSAMALIINALVGIVGIICLSSLIASSCVKYPRRRFLFGILQLGGVSSLHIMGLHYPLLITMFYMTIPLIIRTQEVLGIRVSEGYLLRYNTPLLTFTIALILTIISSYMGRWVENRFPRFFGK</sequence>
<dbReference type="GO" id="GO:0016747">
    <property type="term" value="F:acyltransferase activity, transferring groups other than amino-acyl groups"/>
    <property type="evidence" value="ECO:0007669"/>
    <property type="project" value="InterPro"/>
</dbReference>
<keyword evidence="3" id="KW-0808">Transferase</keyword>
<organism evidence="3 4">
    <name type="scientific">Bacteroides ovatus</name>
    <dbReference type="NCBI Taxonomy" id="28116"/>
    <lineage>
        <taxon>Bacteria</taxon>
        <taxon>Pseudomonadati</taxon>
        <taxon>Bacteroidota</taxon>
        <taxon>Bacteroidia</taxon>
        <taxon>Bacteroidales</taxon>
        <taxon>Bacteroidaceae</taxon>
        <taxon>Bacteroides</taxon>
    </lineage>
</organism>
<protein>
    <submittedName>
        <fullName evidence="3">Acyltransferase family protein</fullName>
    </submittedName>
</protein>
<evidence type="ECO:0000313" key="3">
    <source>
        <dbReference type="EMBL" id="MDC2410617.1"/>
    </source>
</evidence>
<evidence type="ECO:0000256" key="1">
    <source>
        <dbReference type="SAM" id="Phobius"/>
    </source>
</evidence>
<keyword evidence="1" id="KW-0812">Transmembrane</keyword>
<accession>A0AAP3SVB3</accession>
<feature type="transmembrane region" description="Helical" evidence="1">
    <location>
        <begin position="312"/>
        <end position="332"/>
    </location>
</feature>
<dbReference type="Pfam" id="PF01757">
    <property type="entry name" value="Acyl_transf_3"/>
    <property type="match status" value="1"/>
</dbReference>
<evidence type="ECO:0000259" key="2">
    <source>
        <dbReference type="Pfam" id="PF01757"/>
    </source>
</evidence>
<keyword evidence="1" id="KW-1133">Transmembrane helix</keyword>
<feature type="transmembrane region" description="Helical" evidence="1">
    <location>
        <begin position="128"/>
        <end position="145"/>
    </location>
</feature>
<reference evidence="3" key="1">
    <citation type="submission" date="2022-10" db="EMBL/GenBank/DDBJ databases">
        <title>Human gut microbiome strain richness.</title>
        <authorList>
            <person name="Chen-Liaw A."/>
        </authorList>
    </citation>
    <scope>NUCLEOTIDE SEQUENCE</scope>
    <source>
        <strain evidence="3">F7_m1001271B151109d0_201107</strain>
    </source>
</reference>
<feature type="transmembrane region" description="Helical" evidence="1">
    <location>
        <begin position="183"/>
        <end position="206"/>
    </location>
</feature>
<feature type="transmembrane region" description="Helical" evidence="1">
    <location>
        <begin position="32"/>
        <end position="49"/>
    </location>
</feature>
<dbReference type="Proteomes" id="UP001214017">
    <property type="component" value="Unassembled WGS sequence"/>
</dbReference>
<feature type="transmembrane region" description="Helical" evidence="1">
    <location>
        <begin position="255"/>
        <end position="275"/>
    </location>
</feature>
<gene>
    <name evidence="3" type="ORF">PO240_22320</name>
</gene>
<feature type="domain" description="Acyltransferase 3" evidence="2">
    <location>
        <begin position="6"/>
        <end position="328"/>
    </location>
</feature>
<dbReference type="PANTHER" id="PTHR37312:SF1">
    <property type="entry name" value="MEMBRANE-BOUND ACYLTRANSFERASE YKRP-RELATED"/>
    <property type="match status" value="1"/>
</dbReference>
<dbReference type="InterPro" id="IPR052734">
    <property type="entry name" value="Nod_factor_acetyltransferase"/>
</dbReference>
<evidence type="ECO:0000313" key="4">
    <source>
        <dbReference type="Proteomes" id="UP001214017"/>
    </source>
</evidence>
<dbReference type="RefSeq" id="WP_060451166.1">
    <property type="nucleotide sequence ID" value="NZ_DAWECN010000033.1"/>
</dbReference>
<keyword evidence="3" id="KW-0012">Acyltransferase</keyword>
<name>A0AAP3SVB3_BACOV</name>
<dbReference type="InterPro" id="IPR002656">
    <property type="entry name" value="Acyl_transf_3_dom"/>
</dbReference>
<feature type="transmembrane region" description="Helical" evidence="1">
    <location>
        <begin position="103"/>
        <end position="121"/>
    </location>
</feature>